<evidence type="ECO:0000256" key="2">
    <source>
        <dbReference type="ARBA" id="ARBA00022676"/>
    </source>
</evidence>
<dbReference type="EMBL" id="NKXS01004000">
    <property type="protein sequence ID" value="PIN07731.1"/>
    <property type="molecule type" value="Genomic_DNA"/>
</dbReference>
<dbReference type="FunFam" id="3.90.550.10:FF:000135">
    <property type="entry name" value="Cellulose synthase-like protein G3"/>
    <property type="match status" value="1"/>
</dbReference>
<keyword evidence="5 11" id="KW-1133">Transmembrane helix</keyword>
<dbReference type="EC" id="2.4.1.12" evidence="12"/>
<feature type="transmembrane region" description="Helical" evidence="11">
    <location>
        <begin position="647"/>
        <end position="669"/>
    </location>
</feature>
<feature type="active site" evidence="8">
    <location>
        <position position="141"/>
    </location>
</feature>
<dbReference type="Pfam" id="PF03552">
    <property type="entry name" value="Cellulose_synt"/>
    <property type="match status" value="2"/>
</dbReference>
<dbReference type="STRING" id="429701.A0A2G9GR16"/>
<keyword evidence="13" id="KW-1185">Reference proteome</keyword>
<feature type="transmembrane region" description="Helical" evidence="11">
    <location>
        <begin position="50"/>
        <end position="68"/>
    </location>
</feature>
<comment type="subcellular location">
    <subcellularLocation>
        <location evidence="1">Endomembrane system</location>
        <topology evidence="1">Multi-pass membrane protein</topology>
    </subcellularLocation>
</comment>
<feature type="transmembrane region" description="Helical" evidence="11">
    <location>
        <begin position="712"/>
        <end position="730"/>
    </location>
</feature>
<accession>A0A2G9GR16</accession>
<feature type="transmembrane region" description="Helical" evidence="11">
    <location>
        <begin position="589"/>
        <end position="608"/>
    </location>
</feature>
<feature type="binding site" evidence="9">
    <location>
        <position position="112"/>
    </location>
    <ligand>
        <name>UDP-alpha-D-glucose</name>
        <dbReference type="ChEBI" id="CHEBI:58885"/>
    </ligand>
</feature>
<dbReference type="OrthoDB" id="72851at2759"/>
<dbReference type="GO" id="GO:0012505">
    <property type="term" value="C:endomembrane system"/>
    <property type="evidence" value="ECO:0007669"/>
    <property type="project" value="UniProtKB-SubCell"/>
</dbReference>
<evidence type="ECO:0000256" key="11">
    <source>
        <dbReference type="SAM" id="Phobius"/>
    </source>
</evidence>
<keyword evidence="4 11" id="KW-0812">Transmembrane</keyword>
<evidence type="ECO:0000313" key="12">
    <source>
        <dbReference type="EMBL" id="PIN07731.1"/>
    </source>
</evidence>
<evidence type="ECO:0000256" key="3">
    <source>
        <dbReference type="ARBA" id="ARBA00022679"/>
    </source>
</evidence>
<feature type="transmembrane region" description="Helical" evidence="11">
    <location>
        <begin position="26"/>
        <end position="44"/>
    </location>
</feature>
<dbReference type="InterPro" id="IPR005150">
    <property type="entry name" value="Cellulose_synth"/>
</dbReference>
<reference evidence="13" key="1">
    <citation type="journal article" date="2018" name="Gigascience">
        <title>Genome assembly of the Pink Ipe (Handroanthus impetiginosus, Bignoniaceae), a highly valued, ecologically keystone Neotropical timber forest tree.</title>
        <authorList>
            <person name="Silva-Junior O.B."/>
            <person name="Grattapaglia D."/>
            <person name="Novaes E."/>
            <person name="Collevatti R.G."/>
        </authorList>
    </citation>
    <scope>NUCLEOTIDE SEQUENCE [LARGE SCALE GENOMIC DNA]</scope>
    <source>
        <strain evidence="13">cv. UFG-1</strain>
    </source>
</reference>
<feature type="transmembrane region" description="Helical" evidence="11">
    <location>
        <begin position="552"/>
        <end position="569"/>
    </location>
</feature>
<feature type="transmembrane region" description="Helical" evidence="11">
    <location>
        <begin position="504"/>
        <end position="522"/>
    </location>
</feature>
<dbReference type="PANTHER" id="PTHR13301">
    <property type="entry name" value="X-BOX TRANSCRIPTION FACTOR-RELATED"/>
    <property type="match status" value="1"/>
</dbReference>
<dbReference type="GO" id="GO:0071555">
    <property type="term" value="P:cell wall organization"/>
    <property type="evidence" value="ECO:0007669"/>
    <property type="project" value="UniProtKB-KW"/>
</dbReference>
<dbReference type="SUPFAM" id="SSF53448">
    <property type="entry name" value="Nucleotide-diphospho-sugar transferases"/>
    <property type="match status" value="1"/>
</dbReference>
<evidence type="ECO:0000256" key="1">
    <source>
        <dbReference type="ARBA" id="ARBA00004127"/>
    </source>
</evidence>
<keyword evidence="3 12" id="KW-0808">Transferase</keyword>
<keyword evidence="6 11" id="KW-0472">Membrane</keyword>
<feature type="binding site" evidence="9">
    <location>
        <position position="141"/>
    </location>
    <ligand>
        <name>UDP-alpha-D-glucose</name>
        <dbReference type="ChEBI" id="CHEBI:58885"/>
    </ligand>
</feature>
<evidence type="ECO:0000313" key="13">
    <source>
        <dbReference type="Proteomes" id="UP000231279"/>
    </source>
</evidence>
<dbReference type="GO" id="GO:0016020">
    <property type="term" value="C:membrane"/>
    <property type="evidence" value="ECO:0007669"/>
    <property type="project" value="InterPro"/>
</dbReference>
<evidence type="ECO:0000256" key="5">
    <source>
        <dbReference type="ARBA" id="ARBA00022989"/>
    </source>
</evidence>
<dbReference type="GO" id="GO:0030244">
    <property type="term" value="P:cellulose biosynthetic process"/>
    <property type="evidence" value="ECO:0007669"/>
    <property type="project" value="InterPro"/>
</dbReference>
<keyword evidence="2 12" id="KW-0328">Glycosyltransferase</keyword>
<dbReference type="GO" id="GO:0016760">
    <property type="term" value="F:cellulose synthase (UDP-forming) activity"/>
    <property type="evidence" value="ECO:0007669"/>
    <property type="project" value="UniProtKB-EC"/>
</dbReference>
<evidence type="ECO:0000256" key="7">
    <source>
        <dbReference type="ARBA" id="ARBA00023316"/>
    </source>
</evidence>
<feature type="binding site" evidence="10">
    <location>
        <position position="303"/>
    </location>
    <ligand>
        <name>Mn(2+)</name>
        <dbReference type="ChEBI" id="CHEBI:29035"/>
    </ligand>
</feature>
<keyword evidence="7" id="KW-0961">Cell wall biogenesis/degradation</keyword>
<evidence type="ECO:0000256" key="6">
    <source>
        <dbReference type="ARBA" id="ARBA00023136"/>
    </source>
</evidence>
<dbReference type="Proteomes" id="UP000231279">
    <property type="component" value="Unassembled WGS sequence"/>
</dbReference>
<dbReference type="AlphaFoldDB" id="A0A2G9GR16"/>
<organism evidence="12 13">
    <name type="scientific">Handroanthus impetiginosus</name>
    <dbReference type="NCBI Taxonomy" id="429701"/>
    <lineage>
        <taxon>Eukaryota</taxon>
        <taxon>Viridiplantae</taxon>
        <taxon>Streptophyta</taxon>
        <taxon>Embryophyta</taxon>
        <taxon>Tracheophyta</taxon>
        <taxon>Spermatophyta</taxon>
        <taxon>Magnoliopsida</taxon>
        <taxon>eudicotyledons</taxon>
        <taxon>Gunneridae</taxon>
        <taxon>Pentapetalae</taxon>
        <taxon>asterids</taxon>
        <taxon>lamiids</taxon>
        <taxon>Lamiales</taxon>
        <taxon>Bignoniaceae</taxon>
        <taxon>Crescentiina</taxon>
        <taxon>Tabebuia alliance</taxon>
        <taxon>Handroanthus</taxon>
    </lineage>
</organism>
<evidence type="ECO:0000256" key="8">
    <source>
        <dbReference type="PIRSR" id="PIRSR605150-1"/>
    </source>
</evidence>
<evidence type="ECO:0000256" key="4">
    <source>
        <dbReference type="ARBA" id="ARBA00022692"/>
    </source>
</evidence>
<feature type="binding site" evidence="9">
    <location>
        <position position="111"/>
    </location>
    <ligand>
        <name>UDP-alpha-D-glucose</name>
        <dbReference type="ChEBI" id="CHEBI:58885"/>
    </ligand>
</feature>
<dbReference type="Gene3D" id="3.90.550.10">
    <property type="entry name" value="Spore Coat Polysaccharide Biosynthesis Protein SpsA, Chain A"/>
    <property type="match status" value="1"/>
</dbReference>
<evidence type="ECO:0000256" key="10">
    <source>
        <dbReference type="PIRSR" id="PIRSR605150-3"/>
    </source>
</evidence>
<protein>
    <submittedName>
        <fullName evidence="12">Cellulose synthase (UDP-forming)</fullName>
        <ecNumber evidence="12">2.4.1.12</ecNumber>
    </submittedName>
</protein>
<feature type="transmembrane region" description="Helical" evidence="11">
    <location>
        <begin position="681"/>
        <end position="700"/>
    </location>
</feature>
<feature type="binding site" evidence="10">
    <location>
        <position position="279"/>
    </location>
    <ligand>
        <name>Mn(2+)</name>
        <dbReference type="ChEBI" id="CHEBI:29035"/>
    </ligand>
</feature>
<name>A0A2G9GR16_9LAMI</name>
<comment type="caution">
    <text evidence="12">The sequence shown here is derived from an EMBL/GenBank/DDBJ whole genome shotgun (WGS) entry which is preliminary data.</text>
</comment>
<feature type="active site" evidence="8">
    <location>
        <position position="445"/>
    </location>
</feature>
<dbReference type="InterPro" id="IPR029044">
    <property type="entry name" value="Nucleotide-diphossugar_trans"/>
</dbReference>
<gene>
    <name evidence="12" type="ORF">CDL12_19694</name>
</gene>
<evidence type="ECO:0000256" key="9">
    <source>
        <dbReference type="PIRSR" id="PIRSR605150-2"/>
    </source>
</evidence>
<sequence>MKTTAPPPKPLLHSVIPSQRRHFNRLFAEVYAAALLFLFYHHILSLLHSTTITSLLLFISDVILAYMWSTYQAFRMKPVHRQSFPENLQKILDPRDFPAMDIFICTADPYKEPPIDLVNTALSVMAYDYLADKLSVYVSDDGGSELTMFALMEAAKFGKLWLPFCRENNVADRCPDAYFSTHYALSAETSEIKMMYESMKIKIENVVERGKISDEYISSEEERKVLNQYWSKDFSRQNHPTVIQVLLNTKKDVDSTGGPMPNLIYVSREKRKTTPHHFKAGALNALLRVSATMTNSPIVLTLDCDMYSNDPLTAQRVLCYLPNRSNRPNCGYIQFPQRYHGLNEADIYASEHKHEFRVNPLGMDGLNGPNYVGTGCFFLRRVFFGGPSLYVRPEIPELGPDHVVDKPIDGREVSGLAHRVASCNYEDLTDWGSKMGFRYGSLVEDYYTGYRLKCEAWQAIFCDPIRPAFLGDAPISLNDALGQIKRWSIGLLEVAFSKYSPMTFGIRAMGPLMGLCYVHYAFWPIRSIPITIYAFVPSLALLRGIPIFPEVYDPLFLIYAFLFLGAYGQDCLDFMSTQGTFQRWWSDQRMWLMWSLSSFLFGSIEYTMKRLGMATHGFNITSKVMDDEQSKRYDQGIFEFGVPSPMFVPLLMAAILNLIAFFSGFVYVMKERSIDSLFMQMFIAGFGVMNGLPFYEAMVLRRDKGRMPTKTTITSILLLGLIYGLSYFVLRN</sequence>
<proteinExistence type="predicted"/>